<keyword evidence="3" id="KW-1185">Reference proteome</keyword>
<proteinExistence type="predicted"/>
<protein>
    <submittedName>
        <fullName evidence="2">Uncharacterized protein</fullName>
    </submittedName>
</protein>
<accession>A0ABY1QM93</accession>
<reference evidence="2 3" key="1">
    <citation type="submission" date="2017-05" db="EMBL/GenBank/DDBJ databases">
        <authorList>
            <person name="Varghese N."/>
            <person name="Submissions S."/>
        </authorList>
    </citation>
    <scope>NUCLEOTIDE SEQUENCE [LARGE SCALE GENOMIC DNA]</scope>
    <source>
        <strain evidence="2 3">SM16</strain>
    </source>
</reference>
<dbReference type="EMBL" id="FXUI01000008">
    <property type="protein sequence ID" value="SMP75405.1"/>
    <property type="molecule type" value="Genomic_DNA"/>
</dbReference>
<dbReference type="InterPro" id="IPR010916">
    <property type="entry name" value="TonB_box_CS"/>
</dbReference>
<sequence length="721" mass="76697">MRRSAGLRRRVAGTLTLGAWMAAGTSLAQSAPFELSGPELKVQVTRKGQTLPIGRVPSLAPGDTIIVRGALPENQSTNFMLMSAFLRGATNPPPEEWIDIARIWKSKEKDNTLTLTVPPDARQLVLLMVPETGGAEGVLEDAVRGKPGEFVRASQDLNQASLDHSRLTAFMAAIRAQDDSGPEYLRTVAPVLARSLSIKLQEDCLLKVIELQASCLVQNRETLVLNDVHTSSLADTLTGTPTDLALRLSATKEAGGGYYSPYIAVARDVARIFGAFSNPQFNYLASLTMRQDDRLSLLLNAAPSFQKPKSVMVAAMPAIEADIPPQLRSAAKGPICLSAGAVLPIEGAPLIYSTDFAHAMKVTLTASSGQTVEVPVTPRADKGGYVLSGDPLPESFSGDLRARLHGSWGFIPFDGPDFILQRPGGKAWQPVSGAGALVAGRSNELLLEGPGPACVEAVMLRRADGSMTPLTWKNQDGRRLSVTVPLDETASGELSVEVRQRGRATAEMVPVQVQKRNAPARPEAEVLARTIYPGSPSQGARSLTLTGKDLLPDNGEVVFSLRGKAGLTFARGDAVEIASAQEEGIARLTLGKGLKLESADVAVASLRAADLPAGTFGPLRFRIVREGKGAPGEWQPLVTLVRLPRLEGVTCGAQKGQCTVAGRDLFLVASVAADDAFARGIVVQPGYTGRTLTVPHQPTDGSLRLRLRDDPASVIRLPLDR</sequence>
<evidence type="ECO:0000256" key="1">
    <source>
        <dbReference type="SAM" id="SignalP"/>
    </source>
</evidence>
<feature type="chain" id="PRO_5046287985" evidence="1">
    <location>
        <begin position="29"/>
        <end position="721"/>
    </location>
</feature>
<evidence type="ECO:0000313" key="3">
    <source>
        <dbReference type="Proteomes" id="UP001157910"/>
    </source>
</evidence>
<organism evidence="2 3">
    <name type="scientific">Novosphingobium panipatense</name>
    <dbReference type="NCBI Taxonomy" id="428991"/>
    <lineage>
        <taxon>Bacteria</taxon>
        <taxon>Pseudomonadati</taxon>
        <taxon>Pseudomonadota</taxon>
        <taxon>Alphaproteobacteria</taxon>
        <taxon>Sphingomonadales</taxon>
        <taxon>Sphingomonadaceae</taxon>
        <taxon>Novosphingobium</taxon>
    </lineage>
</organism>
<keyword evidence="1" id="KW-0732">Signal</keyword>
<name>A0ABY1QM93_9SPHN</name>
<feature type="signal peptide" evidence="1">
    <location>
        <begin position="1"/>
        <end position="28"/>
    </location>
</feature>
<dbReference type="PROSITE" id="PS00430">
    <property type="entry name" value="TONB_DEPENDENT_REC_1"/>
    <property type="match status" value="1"/>
</dbReference>
<gene>
    <name evidence="2" type="ORF">SAMN06296065_10851</name>
</gene>
<evidence type="ECO:0000313" key="2">
    <source>
        <dbReference type="EMBL" id="SMP75405.1"/>
    </source>
</evidence>
<comment type="caution">
    <text evidence="2">The sequence shown here is derived from an EMBL/GenBank/DDBJ whole genome shotgun (WGS) entry which is preliminary data.</text>
</comment>
<dbReference type="RefSeq" id="WP_283406615.1">
    <property type="nucleotide sequence ID" value="NZ_FXUI01000008.1"/>
</dbReference>
<dbReference type="Proteomes" id="UP001157910">
    <property type="component" value="Unassembled WGS sequence"/>
</dbReference>